<reference evidence="3 4" key="1">
    <citation type="submission" date="2023-05" db="EMBL/GenBank/DDBJ databases">
        <title>Draft genome of Paenibacillus sp. CCS26.</title>
        <authorList>
            <person name="Akita H."/>
            <person name="Shinto Y."/>
            <person name="Kimura Z."/>
        </authorList>
    </citation>
    <scope>NUCLEOTIDE SEQUENCE [LARGE SCALE GENOMIC DNA]</scope>
    <source>
        <strain evidence="3 4">CCS26</strain>
    </source>
</reference>
<evidence type="ECO:0000259" key="2">
    <source>
        <dbReference type="Pfam" id="PF19701"/>
    </source>
</evidence>
<protein>
    <recommendedName>
        <fullName evidence="2">DUF6199 domain-containing protein</fullName>
    </recommendedName>
</protein>
<accession>A0ABQ6NS39</accession>
<keyword evidence="1" id="KW-0812">Transmembrane</keyword>
<dbReference type="InterPro" id="IPR045679">
    <property type="entry name" value="DUF6199"/>
</dbReference>
<dbReference type="EMBL" id="BTCL01000023">
    <property type="protein sequence ID" value="GMK47908.1"/>
    <property type="molecule type" value="Genomic_DNA"/>
</dbReference>
<sequence>MFQLVGVIFIVLGILNLLYPRAGWYMQYGWRFKNAEPSDAAFVMGRISGIIGIAIGIFLFSGFSPFL</sequence>
<keyword evidence="1" id="KW-0472">Membrane</keyword>
<keyword evidence="4" id="KW-1185">Reference proteome</keyword>
<name>A0ABQ6NS39_9BACL</name>
<dbReference type="Proteomes" id="UP001285921">
    <property type="component" value="Unassembled WGS sequence"/>
</dbReference>
<feature type="transmembrane region" description="Helical" evidence="1">
    <location>
        <begin position="44"/>
        <end position="63"/>
    </location>
</feature>
<evidence type="ECO:0000256" key="1">
    <source>
        <dbReference type="SAM" id="Phobius"/>
    </source>
</evidence>
<comment type="caution">
    <text evidence="3">The sequence shown here is derived from an EMBL/GenBank/DDBJ whole genome shotgun (WGS) entry which is preliminary data.</text>
</comment>
<feature type="domain" description="DUF6199" evidence="2">
    <location>
        <begin position="5"/>
        <end position="61"/>
    </location>
</feature>
<organism evidence="3 4">
    <name type="scientific">Paenibacillus glycanilyticus</name>
    <dbReference type="NCBI Taxonomy" id="126569"/>
    <lineage>
        <taxon>Bacteria</taxon>
        <taxon>Bacillati</taxon>
        <taxon>Bacillota</taxon>
        <taxon>Bacilli</taxon>
        <taxon>Bacillales</taxon>
        <taxon>Paenibacillaceae</taxon>
        <taxon>Paenibacillus</taxon>
    </lineage>
</organism>
<gene>
    <name evidence="3" type="ORF">PghCCS26_50380</name>
</gene>
<proteinExistence type="predicted"/>
<dbReference type="Pfam" id="PF19701">
    <property type="entry name" value="DUF6199"/>
    <property type="match status" value="1"/>
</dbReference>
<evidence type="ECO:0000313" key="3">
    <source>
        <dbReference type="EMBL" id="GMK47908.1"/>
    </source>
</evidence>
<evidence type="ECO:0000313" key="4">
    <source>
        <dbReference type="Proteomes" id="UP001285921"/>
    </source>
</evidence>
<keyword evidence="1" id="KW-1133">Transmembrane helix</keyword>
<dbReference type="RefSeq" id="WP_317981747.1">
    <property type="nucleotide sequence ID" value="NZ_BTCL01000023.1"/>
</dbReference>